<comment type="caution">
    <text evidence="2">The sequence shown here is derived from an EMBL/GenBank/DDBJ whole genome shotgun (WGS) entry which is preliminary data.</text>
</comment>
<name>A0ABS9CNK7_9FIRM</name>
<dbReference type="RefSeq" id="WP_235323775.1">
    <property type="nucleotide sequence ID" value="NZ_JAFBIT010000002.1"/>
</dbReference>
<proteinExistence type="predicted"/>
<protein>
    <submittedName>
        <fullName evidence="2">Uncharacterized protein</fullName>
    </submittedName>
</protein>
<gene>
    <name evidence="2" type="ORF">JQM67_09030</name>
</gene>
<evidence type="ECO:0000256" key="1">
    <source>
        <dbReference type="SAM" id="Phobius"/>
    </source>
</evidence>
<keyword evidence="1" id="KW-0812">Transmembrane</keyword>
<dbReference type="EMBL" id="JAFBIT010000002">
    <property type="protein sequence ID" value="MCF2652746.1"/>
    <property type="molecule type" value="Genomic_DNA"/>
</dbReference>
<keyword evidence="1" id="KW-0472">Membrane</keyword>
<feature type="transmembrane region" description="Helical" evidence="1">
    <location>
        <begin position="6"/>
        <end position="21"/>
    </location>
</feature>
<evidence type="ECO:0000313" key="3">
    <source>
        <dbReference type="Proteomes" id="UP001299220"/>
    </source>
</evidence>
<sequence length="93" mass="10413">MGYFYAAMWVIAGLVLIFRLSKENKIFYLAGAFFLVLGCWWLVDALRPEWLVFQGVPGIVLKALTGAVLVVLAVQFFVLNRAGTKQDKTGKKD</sequence>
<dbReference type="Proteomes" id="UP001299220">
    <property type="component" value="Unassembled WGS sequence"/>
</dbReference>
<keyword evidence="3" id="KW-1185">Reference proteome</keyword>
<feature type="transmembrane region" description="Helical" evidence="1">
    <location>
        <begin position="26"/>
        <end position="43"/>
    </location>
</feature>
<evidence type="ECO:0000313" key="2">
    <source>
        <dbReference type="EMBL" id="MCF2652746.1"/>
    </source>
</evidence>
<reference evidence="2 3" key="1">
    <citation type="submission" date="2020-12" db="EMBL/GenBank/DDBJ databases">
        <title>Whole genome sequences of gut porcine anaerobes.</title>
        <authorList>
            <person name="Kubasova T."/>
            <person name="Jahodarova E."/>
            <person name="Rychlik I."/>
        </authorList>
    </citation>
    <scope>NUCLEOTIDE SEQUENCE [LARGE SCALE GENOMIC DNA]</scope>
    <source>
        <strain evidence="2 3">An867</strain>
    </source>
</reference>
<keyword evidence="1" id="KW-1133">Transmembrane helix</keyword>
<accession>A0ABS9CNK7</accession>
<feature type="transmembrane region" description="Helical" evidence="1">
    <location>
        <begin position="55"/>
        <end position="79"/>
    </location>
</feature>
<organism evidence="2 3">
    <name type="scientific">Anaeromassilibacillus senegalensis</name>
    <dbReference type="NCBI Taxonomy" id="1673717"/>
    <lineage>
        <taxon>Bacteria</taxon>
        <taxon>Bacillati</taxon>
        <taxon>Bacillota</taxon>
        <taxon>Clostridia</taxon>
        <taxon>Eubacteriales</taxon>
        <taxon>Acutalibacteraceae</taxon>
        <taxon>Anaeromassilibacillus</taxon>
    </lineage>
</organism>